<dbReference type="InterPro" id="IPR011256">
    <property type="entry name" value="Reg_factor_effector_dom_sf"/>
</dbReference>
<accession>A0A517YQ52</accession>
<protein>
    <submittedName>
        <fullName evidence="2">Bacterial transcription activator, effector binding domain</fullName>
    </submittedName>
</protein>
<dbReference type="InterPro" id="IPR029442">
    <property type="entry name" value="GyrI-like"/>
</dbReference>
<dbReference type="OrthoDB" id="7914880at2"/>
<evidence type="ECO:0000313" key="2">
    <source>
        <dbReference type="EMBL" id="QDU32353.1"/>
    </source>
</evidence>
<dbReference type="InterPro" id="IPR010499">
    <property type="entry name" value="AraC_E-bd"/>
</dbReference>
<name>A0A517YQ52_9BACT</name>
<dbReference type="KEGG" id="pcor:KS4_03850"/>
<keyword evidence="3" id="KW-1185">Reference proteome</keyword>
<organism evidence="2 3">
    <name type="scientific">Poriferisphaera corsica</name>
    <dbReference type="NCBI Taxonomy" id="2528020"/>
    <lineage>
        <taxon>Bacteria</taxon>
        <taxon>Pseudomonadati</taxon>
        <taxon>Planctomycetota</taxon>
        <taxon>Phycisphaerae</taxon>
        <taxon>Phycisphaerales</taxon>
        <taxon>Phycisphaeraceae</taxon>
        <taxon>Poriferisphaera</taxon>
    </lineage>
</organism>
<dbReference type="SUPFAM" id="SSF55136">
    <property type="entry name" value="Probable bacterial effector-binding domain"/>
    <property type="match status" value="1"/>
</dbReference>
<proteinExistence type="predicted"/>
<evidence type="ECO:0000259" key="1">
    <source>
        <dbReference type="SMART" id="SM00871"/>
    </source>
</evidence>
<gene>
    <name evidence="2" type="ORF">KS4_03850</name>
</gene>
<dbReference type="SMART" id="SM00871">
    <property type="entry name" value="AraC_E_bind"/>
    <property type="match status" value="1"/>
</dbReference>
<dbReference type="Proteomes" id="UP000317369">
    <property type="component" value="Chromosome"/>
</dbReference>
<evidence type="ECO:0000313" key="3">
    <source>
        <dbReference type="Proteomes" id="UP000317369"/>
    </source>
</evidence>
<dbReference type="AlphaFoldDB" id="A0A517YQ52"/>
<dbReference type="RefSeq" id="WP_145073791.1">
    <property type="nucleotide sequence ID" value="NZ_CP036425.1"/>
</dbReference>
<dbReference type="EMBL" id="CP036425">
    <property type="protein sequence ID" value="QDU32353.1"/>
    <property type="molecule type" value="Genomic_DNA"/>
</dbReference>
<dbReference type="Gene3D" id="3.20.80.10">
    <property type="entry name" value="Regulatory factor, effector binding domain"/>
    <property type="match status" value="1"/>
</dbReference>
<sequence>MSNTNAITTKQIPNMTAIAITRKVTIDQISTTAEACVPHLFQVAEAIHATVIGPCEFIYDGYLNDETSSTYLTMALPIQPGPTDGPIDGLSPEIHICQIPACSCATLQHLGSMEDICSTYKAISDHADKENLHLNKAHFREVYHNWVDYSSPNNITEIQVAIAS</sequence>
<feature type="domain" description="AraC effector-binding" evidence="1">
    <location>
        <begin position="5"/>
        <end position="163"/>
    </location>
</feature>
<dbReference type="Pfam" id="PF06445">
    <property type="entry name" value="GyrI-like"/>
    <property type="match status" value="1"/>
</dbReference>
<reference evidence="2 3" key="1">
    <citation type="submission" date="2019-02" db="EMBL/GenBank/DDBJ databases">
        <title>Deep-cultivation of Planctomycetes and their phenomic and genomic characterization uncovers novel biology.</title>
        <authorList>
            <person name="Wiegand S."/>
            <person name="Jogler M."/>
            <person name="Boedeker C."/>
            <person name="Pinto D."/>
            <person name="Vollmers J."/>
            <person name="Rivas-Marin E."/>
            <person name="Kohn T."/>
            <person name="Peeters S.H."/>
            <person name="Heuer A."/>
            <person name="Rast P."/>
            <person name="Oberbeckmann S."/>
            <person name="Bunk B."/>
            <person name="Jeske O."/>
            <person name="Meyerdierks A."/>
            <person name="Storesund J.E."/>
            <person name="Kallscheuer N."/>
            <person name="Luecker S."/>
            <person name="Lage O.M."/>
            <person name="Pohl T."/>
            <person name="Merkel B.J."/>
            <person name="Hornburger P."/>
            <person name="Mueller R.-W."/>
            <person name="Bruemmer F."/>
            <person name="Labrenz M."/>
            <person name="Spormann A.M."/>
            <person name="Op den Camp H."/>
            <person name="Overmann J."/>
            <person name="Amann R."/>
            <person name="Jetten M.S.M."/>
            <person name="Mascher T."/>
            <person name="Medema M.H."/>
            <person name="Devos D.P."/>
            <person name="Kaster A.-K."/>
            <person name="Ovreas L."/>
            <person name="Rohde M."/>
            <person name="Galperin M.Y."/>
            <person name="Jogler C."/>
        </authorList>
    </citation>
    <scope>NUCLEOTIDE SEQUENCE [LARGE SCALE GENOMIC DNA]</scope>
    <source>
        <strain evidence="2 3">KS4</strain>
    </source>
</reference>